<protein>
    <submittedName>
        <fullName evidence="1">YdbH family protein</fullName>
    </submittedName>
</protein>
<evidence type="ECO:0000313" key="1">
    <source>
        <dbReference type="EMBL" id="XDU70464.1"/>
    </source>
</evidence>
<dbReference type="NCBIfam" id="NF007971">
    <property type="entry name" value="PRK10695.1"/>
    <property type="match status" value="1"/>
</dbReference>
<organism evidence="1">
    <name type="scientific">Rouxiella sp. WC2420</name>
    <dbReference type="NCBI Taxonomy" id="3234145"/>
    <lineage>
        <taxon>Bacteria</taxon>
        <taxon>Pseudomonadati</taxon>
        <taxon>Pseudomonadota</taxon>
        <taxon>Gammaproteobacteria</taxon>
        <taxon>Enterobacterales</taxon>
        <taxon>Yersiniaceae</taxon>
        <taxon>Rouxiella</taxon>
    </lineage>
</organism>
<name>A0AB39VLA5_9GAMM</name>
<accession>A0AB39VLA5</accession>
<proteinExistence type="predicted"/>
<dbReference type="AlphaFoldDB" id="A0AB39VLA5"/>
<gene>
    <name evidence="1" type="ORF">AB3G37_12760</name>
</gene>
<dbReference type="InterPro" id="IPR021730">
    <property type="entry name" value="YdbH"/>
</dbReference>
<reference evidence="1" key="1">
    <citation type="submission" date="2024-07" db="EMBL/GenBank/DDBJ databases">
        <authorList>
            <person name="Biller S.J."/>
        </authorList>
    </citation>
    <scope>NUCLEOTIDE SEQUENCE</scope>
    <source>
        <strain evidence="1">WC2420</strain>
    </source>
</reference>
<sequence>MRKGRKQLILTLLAVVVSLALVLAILWKTLPQWLPMVAKHWLPAGTKLVLSSPPHWSQGGWQLPDARYLADQCVLADAQNVSLQKQPDGWHLQLEQLSLDTTCLSKLPASEGAGDPVSLPDIQKQLPLGQLQIGEFNVMPWQQYAGKLLLINDGKTQKLRYQGAALSFDADLDNQRQLAIHSLSLTPPGGSDPIQLSGQLTVPAALNSLPLQGELRGQLRTAVVPHPLDISLNWQDKKGELKLVEQGTVQPLVSMPWTLGDKQIEITQGQWRWPYAEQPLSGGLNLTLNNWSDSFNQTTLSGRLNVLTQGHNGKANAVLTLGPGQVGLLDSNITFQLTGQANLAQISLSASFPGTLTGSILNPLVALHSGALLRAWGKPTPSLNLQDARWPLAGVKLSANGVSGPLQAIVKAKDNYWGSFDLHLNGKSQNFWLDNGNWDFNYWGNGSLPPLDGSWDVTGKGTWHDNQLTLGKLSAGFNHLQYGLVSVDAPRLTLTQPVVWQRPVPERYRQVLPVSQPDFNGELSLVAKRIAFENGGYLPPATLQLAFKGDNPTNITLKGQLEALPIGPVRLAGRWDGERLRGQGWWPRQDLTAFQTLLTPDLNIKLRGGLFYAQSAFSAARGQGFIAGGHWVVKDGSMWLKDGDLSGLDFSLSYRLKNQVWNFGTKSPVSLKIGELNNLFPMQNITAKLQGSYPWSEKSPLRLTDVGMDALFGHISLSALRLPQHDAAVLKLQKIDLSALFTALKPKQLAMSGKVNGELPLYVDNPRWLIHDGWIANDGGLTLRLDTDFAKAMAGGNIANGLVIQLLQYLEIQRSYAKVSLDNLGELTMAAQVYGVNNTDHHKKEIHLNYTHQENVYQLWRSLRFGDSLQEWLQQQLTVSRQSAAVGKDNELRNEK</sequence>
<dbReference type="RefSeq" id="WP_369787999.1">
    <property type="nucleotide sequence ID" value="NZ_CP165628.1"/>
</dbReference>
<dbReference type="EMBL" id="CP165628">
    <property type="protein sequence ID" value="XDU70464.1"/>
    <property type="molecule type" value="Genomic_DNA"/>
</dbReference>
<dbReference type="Pfam" id="PF11739">
    <property type="entry name" value="YdbH-like"/>
    <property type="match status" value="1"/>
</dbReference>